<evidence type="ECO:0000256" key="2">
    <source>
        <dbReference type="ARBA" id="ARBA00023125"/>
    </source>
</evidence>
<dbReference type="PANTHER" id="PTHR30055:SF234">
    <property type="entry name" value="HTH-TYPE TRANSCRIPTIONAL REGULATOR BETI"/>
    <property type="match status" value="1"/>
</dbReference>
<dbReference type="AlphaFoldDB" id="A0A7K0CS34"/>
<keyword evidence="2 4" id="KW-0238">DNA-binding</keyword>
<dbReference type="Gene3D" id="1.10.357.10">
    <property type="entry name" value="Tetracycline Repressor, domain 2"/>
    <property type="match status" value="1"/>
</dbReference>
<dbReference type="Proteomes" id="UP000466345">
    <property type="component" value="Unassembled WGS sequence"/>
</dbReference>
<dbReference type="PANTHER" id="PTHR30055">
    <property type="entry name" value="HTH-TYPE TRANSCRIPTIONAL REGULATOR RUTR"/>
    <property type="match status" value="1"/>
</dbReference>
<keyword evidence="7" id="KW-1185">Reference proteome</keyword>
<dbReference type="GO" id="GO:0003700">
    <property type="term" value="F:DNA-binding transcription factor activity"/>
    <property type="evidence" value="ECO:0007669"/>
    <property type="project" value="TreeGrafter"/>
</dbReference>
<evidence type="ECO:0000256" key="1">
    <source>
        <dbReference type="ARBA" id="ARBA00023015"/>
    </source>
</evidence>
<dbReference type="OrthoDB" id="3472897at2"/>
<dbReference type="SUPFAM" id="SSF48498">
    <property type="entry name" value="Tetracyclin repressor-like, C-terminal domain"/>
    <property type="match status" value="1"/>
</dbReference>
<evidence type="ECO:0000313" key="7">
    <source>
        <dbReference type="Proteomes" id="UP000466345"/>
    </source>
</evidence>
<proteinExistence type="predicted"/>
<dbReference type="RefSeq" id="WP_153456952.1">
    <property type="nucleotide sequence ID" value="NZ_WEGJ01000046.1"/>
</dbReference>
<keyword evidence="3" id="KW-0804">Transcription</keyword>
<dbReference type="InterPro" id="IPR050109">
    <property type="entry name" value="HTH-type_TetR-like_transc_reg"/>
</dbReference>
<evidence type="ECO:0000259" key="5">
    <source>
        <dbReference type="PROSITE" id="PS50977"/>
    </source>
</evidence>
<keyword evidence="1" id="KW-0805">Transcription regulation</keyword>
<reference evidence="6 7" key="1">
    <citation type="submission" date="2019-10" db="EMBL/GenBank/DDBJ databases">
        <title>Streptomyces smaragdinus sp. nov. and Streptomyces fabii sp. nov., isolated from the gut of fungus growing-termite Macrotermes natalensis.</title>
        <authorList>
            <person name="Schwitalla J."/>
            <person name="Benndorf R."/>
            <person name="Martin K."/>
            <person name="De Beer W."/>
            <person name="Kaster A.-K."/>
            <person name="Vollmers J."/>
            <person name="Poulsen M."/>
            <person name="Beemelmanns C."/>
        </authorList>
    </citation>
    <scope>NUCLEOTIDE SEQUENCE [LARGE SCALE GENOMIC DNA]</scope>
    <source>
        <strain evidence="6 7">RB5</strain>
    </source>
</reference>
<feature type="DNA-binding region" description="H-T-H motif" evidence="4">
    <location>
        <begin position="39"/>
        <end position="58"/>
    </location>
</feature>
<name>A0A7K0CS34_9ACTN</name>
<feature type="domain" description="HTH tetR-type" evidence="5">
    <location>
        <begin position="16"/>
        <end position="76"/>
    </location>
</feature>
<evidence type="ECO:0000313" key="6">
    <source>
        <dbReference type="EMBL" id="MQY16163.1"/>
    </source>
</evidence>
<dbReference type="InterPro" id="IPR001647">
    <property type="entry name" value="HTH_TetR"/>
</dbReference>
<comment type="caution">
    <text evidence="6">The sequence shown here is derived from an EMBL/GenBank/DDBJ whole genome shotgun (WGS) entry which is preliminary data.</text>
</comment>
<dbReference type="EMBL" id="WEGJ01000046">
    <property type="protein sequence ID" value="MQY16163.1"/>
    <property type="molecule type" value="Genomic_DNA"/>
</dbReference>
<evidence type="ECO:0000256" key="4">
    <source>
        <dbReference type="PROSITE-ProRule" id="PRU00335"/>
    </source>
</evidence>
<dbReference type="InterPro" id="IPR009057">
    <property type="entry name" value="Homeodomain-like_sf"/>
</dbReference>
<dbReference type="InterPro" id="IPR036271">
    <property type="entry name" value="Tet_transcr_reg_TetR-rel_C_sf"/>
</dbReference>
<sequence length="212" mass="22328">MSPRRPAVLRNDGGGQTLRDHLIATAARLIAERGTAGLTVRDIAREARVADGVLYNHFKAKEELLAQALRAHVRAVMETAPPAPTAGEGEIAANLRAYTDSGLTVIARILPAFAGLIGQPKVLALFHADGFPEGGGVFRTALADYLRAEQSLGRVSASASPEAAATMIMGACHELILPGLFQPGPYRAPVIPPGFTERVVTTVLHGIAPRES</sequence>
<dbReference type="Pfam" id="PF00440">
    <property type="entry name" value="TetR_N"/>
    <property type="match status" value="1"/>
</dbReference>
<dbReference type="SUPFAM" id="SSF46689">
    <property type="entry name" value="Homeodomain-like"/>
    <property type="match status" value="1"/>
</dbReference>
<protein>
    <recommendedName>
        <fullName evidence="5">HTH tetR-type domain-containing protein</fullName>
    </recommendedName>
</protein>
<organism evidence="6 7">
    <name type="scientific">Streptomyces smaragdinus</name>
    <dbReference type="NCBI Taxonomy" id="2585196"/>
    <lineage>
        <taxon>Bacteria</taxon>
        <taxon>Bacillati</taxon>
        <taxon>Actinomycetota</taxon>
        <taxon>Actinomycetes</taxon>
        <taxon>Kitasatosporales</taxon>
        <taxon>Streptomycetaceae</taxon>
        <taxon>Streptomyces</taxon>
    </lineage>
</organism>
<dbReference type="PRINTS" id="PR00455">
    <property type="entry name" value="HTHTETR"/>
</dbReference>
<gene>
    <name evidence="6" type="ORF">SRB5_63560</name>
</gene>
<evidence type="ECO:0000256" key="3">
    <source>
        <dbReference type="ARBA" id="ARBA00023163"/>
    </source>
</evidence>
<dbReference type="GO" id="GO:0000976">
    <property type="term" value="F:transcription cis-regulatory region binding"/>
    <property type="evidence" value="ECO:0007669"/>
    <property type="project" value="TreeGrafter"/>
</dbReference>
<dbReference type="Gene3D" id="1.10.10.60">
    <property type="entry name" value="Homeodomain-like"/>
    <property type="match status" value="1"/>
</dbReference>
<accession>A0A7K0CS34</accession>
<dbReference type="PROSITE" id="PS50977">
    <property type="entry name" value="HTH_TETR_2"/>
    <property type="match status" value="1"/>
</dbReference>